<dbReference type="AlphaFoldDB" id="A0AAX4HEH8"/>
<dbReference type="Pfam" id="PF07690">
    <property type="entry name" value="MFS_1"/>
    <property type="match status" value="1"/>
</dbReference>
<dbReference type="InterPro" id="IPR020846">
    <property type="entry name" value="MFS_dom"/>
</dbReference>
<dbReference type="RefSeq" id="XP_062879170.1">
    <property type="nucleotide sequence ID" value="XM_063023100.1"/>
</dbReference>
<feature type="transmembrane region" description="Helical" evidence="7">
    <location>
        <begin position="234"/>
        <end position="255"/>
    </location>
</feature>
<dbReference type="PANTHER" id="PTHR23502:SF132">
    <property type="entry name" value="POLYAMINE TRANSPORTER 2-RELATED"/>
    <property type="match status" value="1"/>
</dbReference>
<dbReference type="SUPFAM" id="SSF103473">
    <property type="entry name" value="MFS general substrate transporter"/>
    <property type="match status" value="1"/>
</dbReference>
<feature type="region of interest" description="Disordered" evidence="6">
    <location>
        <begin position="1"/>
        <end position="21"/>
    </location>
</feature>
<dbReference type="GO" id="GO:0000329">
    <property type="term" value="C:fungal-type vacuole membrane"/>
    <property type="evidence" value="ECO:0007669"/>
    <property type="project" value="TreeGrafter"/>
</dbReference>
<evidence type="ECO:0000256" key="2">
    <source>
        <dbReference type="ARBA" id="ARBA00022448"/>
    </source>
</evidence>
<feature type="transmembrane region" description="Helical" evidence="7">
    <location>
        <begin position="211"/>
        <end position="228"/>
    </location>
</feature>
<sequence length="583" mass="64318">MSSNSSIVSDEFLPKEYHNDSSNADEELIVSHTATENGLRKVVTESSRSLHNLGIDSTIPMPSLTAPPVRDPMFPEEYNIETETGLVAVQTLHSLGRVKTITSMAPGSEKESALEQLDPDIEFVTFVKGDPENPHNWSATRRWLYTFVYAWAVISAAYGSSSLAGGLPLITEKYHVSDEVAALTVSLMVVGFLVGPLLWAPLSEQIGRRPVYFISFFLYTVINIPIALSPNIAGVLVCRFLAGVFASSSLTNVGASLVDLHDSTRGLAIAFFSFCPYSGPVIGGIVNGFISVNTKKYALMVWVNMAFAGVMWILMAFIPETYAPVILKKRAKKMRKETGNMNIMTEQEATPMSFAELVRTNLYIPLKFIIEEPMLDLVCAFVALIYALLYAFFFAYPVIFNELYGYGDEKIGLMYIPILIGAGLAVMVTPILEKRYMNIKKVRRPTPEDRLVGAMIGSPFPCIALFILGATSHKGIIWVGPALSGIAFGFGMVLIYYSLNNYIIDSYAKYAASALATKVFLRSAGGAAFPLFVTQMYHGLGLMWASFLLAFISLAMILVPFSFYRYGATLRKKWCKQDYSAEL</sequence>
<feature type="transmembrane region" description="Helical" evidence="7">
    <location>
        <begin position="476"/>
        <end position="499"/>
    </location>
</feature>
<dbReference type="GO" id="GO:0005886">
    <property type="term" value="C:plasma membrane"/>
    <property type="evidence" value="ECO:0007669"/>
    <property type="project" value="TreeGrafter"/>
</dbReference>
<dbReference type="EMBL" id="CP138898">
    <property type="protein sequence ID" value="WPK26791.1"/>
    <property type="molecule type" value="Genomic_DNA"/>
</dbReference>
<evidence type="ECO:0000313" key="9">
    <source>
        <dbReference type="EMBL" id="WPK26791.1"/>
    </source>
</evidence>
<name>A0AAX4HEH8_9ASCO</name>
<feature type="domain" description="Major facilitator superfamily (MFS) profile" evidence="8">
    <location>
        <begin position="145"/>
        <end position="568"/>
    </location>
</feature>
<feature type="transmembrane region" description="Helical" evidence="7">
    <location>
        <begin position="519"/>
        <end position="537"/>
    </location>
</feature>
<feature type="transmembrane region" description="Helical" evidence="7">
    <location>
        <begin position="267"/>
        <end position="290"/>
    </location>
</feature>
<evidence type="ECO:0000256" key="6">
    <source>
        <dbReference type="SAM" id="MobiDB-lite"/>
    </source>
</evidence>
<feature type="transmembrane region" description="Helical" evidence="7">
    <location>
        <begin position="451"/>
        <end position="470"/>
    </location>
</feature>
<evidence type="ECO:0000256" key="1">
    <source>
        <dbReference type="ARBA" id="ARBA00004141"/>
    </source>
</evidence>
<accession>A0AAX4HEH8</accession>
<dbReference type="GO" id="GO:0000297">
    <property type="term" value="F:spermine transmembrane transporter activity"/>
    <property type="evidence" value="ECO:0007669"/>
    <property type="project" value="TreeGrafter"/>
</dbReference>
<comment type="subcellular location">
    <subcellularLocation>
        <location evidence="1">Membrane</location>
        <topology evidence="1">Multi-pass membrane protein</topology>
    </subcellularLocation>
</comment>
<evidence type="ECO:0000256" key="7">
    <source>
        <dbReference type="SAM" id="Phobius"/>
    </source>
</evidence>
<evidence type="ECO:0000256" key="3">
    <source>
        <dbReference type="ARBA" id="ARBA00022692"/>
    </source>
</evidence>
<keyword evidence="2" id="KW-0813">Transport</keyword>
<evidence type="ECO:0000313" key="10">
    <source>
        <dbReference type="Proteomes" id="UP001338582"/>
    </source>
</evidence>
<dbReference type="PANTHER" id="PTHR23502">
    <property type="entry name" value="MAJOR FACILITATOR SUPERFAMILY"/>
    <property type="match status" value="1"/>
</dbReference>
<keyword evidence="3 7" id="KW-0812">Transmembrane</keyword>
<evidence type="ECO:0000256" key="5">
    <source>
        <dbReference type="ARBA" id="ARBA00023136"/>
    </source>
</evidence>
<reference evidence="9 10" key="1">
    <citation type="submission" date="2023-10" db="EMBL/GenBank/DDBJ databases">
        <title>Draft Genome Sequence of Candida saopaulonensis from a very Premature Infant with Sepsis.</title>
        <authorList>
            <person name="Ning Y."/>
            <person name="Dai R."/>
            <person name="Xiao M."/>
            <person name="Xu Y."/>
            <person name="Yan Q."/>
            <person name="Zhang L."/>
        </authorList>
    </citation>
    <scope>NUCLEOTIDE SEQUENCE [LARGE SCALE GENOMIC DNA]</scope>
    <source>
        <strain evidence="9 10">19XY460</strain>
    </source>
</reference>
<protein>
    <recommendedName>
        <fullName evidence="8">Major facilitator superfamily (MFS) profile domain-containing protein</fullName>
    </recommendedName>
</protein>
<feature type="transmembrane region" description="Helical" evidence="7">
    <location>
        <begin position="543"/>
        <end position="564"/>
    </location>
</feature>
<proteinExistence type="predicted"/>
<dbReference type="CDD" id="cd17323">
    <property type="entry name" value="MFS_Tpo1_MDR_like"/>
    <property type="match status" value="1"/>
</dbReference>
<dbReference type="InterPro" id="IPR036259">
    <property type="entry name" value="MFS_trans_sf"/>
</dbReference>
<dbReference type="FunFam" id="1.20.1250.20:FF:000011">
    <property type="entry name" value="MFS multidrug transporter, putative"/>
    <property type="match status" value="1"/>
</dbReference>
<dbReference type="Proteomes" id="UP001338582">
    <property type="component" value="Chromosome 5"/>
</dbReference>
<keyword evidence="5 7" id="KW-0472">Membrane</keyword>
<keyword evidence="10" id="KW-1185">Reference proteome</keyword>
<dbReference type="InterPro" id="IPR011701">
    <property type="entry name" value="MFS"/>
</dbReference>
<dbReference type="GeneID" id="88175213"/>
<evidence type="ECO:0000259" key="8">
    <source>
        <dbReference type="PROSITE" id="PS50850"/>
    </source>
</evidence>
<feature type="transmembrane region" description="Helical" evidence="7">
    <location>
        <begin position="411"/>
        <end position="431"/>
    </location>
</feature>
<dbReference type="KEGG" id="asau:88175213"/>
<keyword evidence="4 7" id="KW-1133">Transmembrane helix</keyword>
<evidence type="ECO:0000256" key="4">
    <source>
        <dbReference type="ARBA" id="ARBA00022989"/>
    </source>
</evidence>
<feature type="transmembrane region" description="Helical" evidence="7">
    <location>
        <begin position="143"/>
        <end position="160"/>
    </location>
</feature>
<dbReference type="Gene3D" id="1.20.1250.20">
    <property type="entry name" value="MFS general substrate transporter like domains"/>
    <property type="match status" value="1"/>
</dbReference>
<organism evidence="9 10">
    <name type="scientific">Australozyma saopauloensis</name>
    <dbReference type="NCBI Taxonomy" id="291208"/>
    <lineage>
        <taxon>Eukaryota</taxon>
        <taxon>Fungi</taxon>
        <taxon>Dikarya</taxon>
        <taxon>Ascomycota</taxon>
        <taxon>Saccharomycotina</taxon>
        <taxon>Pichiomycetes</taxon>
        <taxon>Metschnikowiaceae</taxon>
        <taxon>Australozyma</taxon>
    </lineage>
</organism>
<feature type="transmembrane region" description="Helical" evidence="7">
    <location>
        <begin position="302"/>
        <end position="327"/>
    </location>
</feature>
<feature type="transmembrane region" description="Helical" evidence="7">
    <location>
        <begin position="377"/>
        <end position="399"/>
    </location>
</feature>
<dbReference type="PROSITE" id="PS50850">
    <property type="entry name" value="MFS"/>
    <property type="match status" value="1"/>
</dbReference>
<feature type="transmembrane region" description="Helical" evidence="7">
    <location>
        <begin position="180"/>
        <end position="199"/>
    </location>
</feature>
<gene>
    <name evidence="9" type="ORF">PUMCH_004152</name>
</gene>